<evidence type="ECO:0000313" key="3">
    <source>
        <dbReference type="Proteomes" id="UP000515908"/>
    </source>
</evidence>
<dbReference type="PANTHER" id="PTHR20916">
    <property type="entry name" value="CYSTEINE AND GLYCINE-RICH PROTEIN 2 BINDING PROTEIN"/>
    <property type="match status" value="1"/>
</dbReference>
<gene>
    <name evidence="2" type="ORF">ADEAN_000882600</name>
</gene>
<feature type="compositionally biased region" description="Basic and acidic residues" evidence="1">
    <location>
        <begin position="449"/>
        <end position="470"/>
    </location>
</feature>
<sequence>MSRTDFSSMDVWQDDRCRDFITLNVIRRLRYYHDTLHHSNEQTNDYDNIPISAICQHDRLTENDNIDECNRVRAQNLLLLPRALPDCRPCCAEDQTILQELFLHQKEAEQKREVEFKKLAEKRKLLLEENFSDYHPHSDKNETEDSFLHQHNNNNNNNNHQGNNNCAVNLARILFYGKNSFISSLSNRFTVSSHLSESNSNFNHHHQNSNSMEGLAPTPLHYKNKNTTHPDKNSETEIGKEEETVQAVLFDHTPEKQKVDNKEENTTITTTTNTNADTPSPIAPTASDRNNNNNEEEDNGNSCEVCTVLIQHFQNMLQRGIVLDRYSSKDLLFCWWVLGKEMDLRFIYENSNLTNNNNNSDEVVTKLSIKRESLLILLRDFYYSLLSKYYGNNNNNNNNEQSGAPHATTAEGTAAHSHQDENHQNNTNSNTTRHRNDRSKRQSAPADNEIVKRSARLERNRMEKLEKEEMNAPLVPLTGEAAKAAPEKERRGRKRKREEEKDGIKGG</sequence>
<protein>
    <submittedName>
        <fullName evidence="2">Uncharacterized protein</fullName>
    </submittedName>
</protein>
<feature type="region of interest" description="Disordered" evidence="1">
    <location>
        <begin position="254"/>
        <end position="300"/>
    </location>
</feature>
<feature type="compositionally biased region" description="Basic and acidic residues" evidence="1">
    <location>
        <begin position="497"/>
        <end position="507"/>
    </location>
</feature>
<organism evidence="2 3">
    <name type="scientific">Angomonas deanei</name>
    <dbReference type="NCBI Taxonomy" id="59799"/>
    <lineage>
        <taxon>Eukaryota</taxon>
        <taxon>Discoba</taxon>
        <taxon>Euglenozoa</taxon>
        <taxon>Kinetoplastea</taxon>
        <taxon>Metakinetoplastina</taxon>
        <taxon>Trypanosomatida</taxon>
        <taxon>Trypanosomatidae</taxon>
        <taxon>Strigomonadinae</taxon>
        <taxon>Angomonas</taxon>
    </lineage>
</organism>
<keyword evidence="3" id="KW-1185">Reference proteome</keyword>
<proteinExistence type="predicted"/>
<dbReference type="AlphaFoldDB" id="A0A7G2CQN1"/>
<feature type="compositionally biased region" description="Basic and acidic residues" evidence="1">
    <location>
        <begin position="133"/>
        <end position="148"/>
    </location>
</feature>
<dbReference type="VEuPathDB" id="TriTrypDB:ADEAN_000882600"/>
<feature type="compositionally biased region" description="Low complexity" evidence="1">
    <location>
        <begin position="149"/>
        <end position="163"/>
    </location>
</feature>
<feature type="region of interest" description="Disordered" evidence="1">
    <location>
        <begin position="396"/>
        <end position="507"/>
    </location>
</feature>
<accession>A0A7G2CQN1</accession>
<feature type="compositionally biased region" description="Basic and acidic residues" evidence="1">
    <location>
        <begin position="254"/>
        <end position="265"/>
    </location>
</feature>
<name>A0A7G2CQN1_9TRYP</name>
<reference evidence="2 3" key="1">
    <citation type="submission" date="2020-08" db="EMBL/GenBank/DDBJ databases">
        <authorList>
            <person name="Newling K."/>
            <person name="Davey J."/>
            <person name="Forrester S."/>
        </authorList>
    </citation>
    <scope>NUCLEOTIDE SEQUENCE [LARGE SCALE GENOMIC DNA]</scope>
    <source>
        <strain evidence="3">Crithidia deanei Carvalho (ATCC PRA-265)</strain>
    </source>
</reference>
<dbReference type="Proteomes" id="UP000515908">
    <property type="component" value="Chromosome 20"/>
</dbReference>
<dbReference type="EMBL" id="LR877164">
    <property type="protein sequence ID" value="CAD2221294.1"/>
    <property type="molecule type" value="Genomic_DNA"/>
</dbReference>
<feature type="region of interest" description="Disordered" evidence="1">
    <location>
        <begin position="195"/>
        <end position="239"/>
    </location>
</feature>
<feature type="compositionally biased region" description="Low complexity" evidence="1">
    <location>
        <begin position="266"/>
        <end position="275"/>
    </location>
</feature>
<feature type="compositionally biased region" description="Basic and acidic residues" evidence="1">
    <location>
        <begin position="228"/>
        <end position="239"/>
    </location>
</feature>
<dbReference type="PANTHER" id="PTHR20916:SF18">
    <property type="entry name" value="IPT_TIG DOMAIN-CONTAINING PROTEIN"/>
    <property type="match status" value="1"/>
</dbReference>
<evidence type="ECO:0000313" key="2">
    <source>
        <dbReference type="EMBL" id="CAD2221294.1"/>
    </source>
</evidence>
<feature type="region of interest" description="Disordered" evidence="1">
    <location>
        <begin position="133"/>
        <end position="163"/>
    </location>
</feature>
<evidence type="ECO:0000256" key="1">
    <source>
        <dbReference type="SAM" id="MobiDB-lite"/>
    </source>
</evidence>